<dbReference type="KEGG" id="phao:HF685_15555"/>
<evidence type="ECO:0008006" key="4">
    <source>
        <dbReference type="Google" id="ProtNLM"/>
    </source>
</evidence>
<dbReference type="EMBL" id="CP051217">
    <property type="protein sequence ID" value="QJB70499.1"/>
    <property type="molecule type" value="Genomic_DNA"/>
</dbReference>
<proteinExistence type="predicted"/>
<keyword evidence="1" id="KW-0812">Transmembrane</keyword>
<keyword evidence="1" id="KW-0472">Membrane</keyword>
<dbReference type="Proteomes" id="UP000501600">
    <property type="component" value="Chromosome"/>
</dbReference>
<gene>
    <name evidence="2" type="ORF">HF685_15555</name>
</gene>
<keyword evidence="1" id="KW-1133">Transmembrane helix</keyword>
<reference evidence="2 3" key="1">
    <citation type="submission" date="2020-04" db="EMBL/GenBank/DDBJ databases">
        <title>Genome sequence for Sphingorhabdus sp. strain M1.</title>
        <authorList>
            <person name="Park S.-J."/>
        </authorList>
    </citation>
    <scope>NUCLEOTIDE SEQUENCE [LARGE SCALE GENOMIC DNA]</scope>
    <source>
        <strain evidence="2 3">JK6</strain>
    </source>
</reference>
<dbReference type="AlphaFoldDB" id="A0A6H2DPB0"/>
<protein>
    <recommendedName>
        <fullName evidence="4">ElaB/YqjD/DUF883 family membrane-anchored ribosome-binding protein</fullName>
    </recommendedName>
</protein>
<evidence type="ECO:0000313" key="3">
    <source>
        <dbReference type="Proteomes" id="UP000501600"/>
    </source>
</evidence>
<sequence length="113" mass="12160">MNKETTIAHPQHDHDYGSQIAVIRSDLERLQGDFTKLGHEVAEDAGERMKHFSEFASDQLKEKGAVLREAGERGKQAAVAEVKRHPIASIVGAASAGLALGALALFTQNGAKR</sequence>
<evidence type="ECO:0000313" key="2">
    <source>
        <dbReference type="EMBL" id="QJB70499.1"/>
    </source>
</evidence>
<evidence type="ECO:0000256" key="1">
    <source>
        <dbReference type="SAM" id="Phobius"/>
    </source>
</evidence>
<organism evidence="2 3">
    <name type="scientific">Parasphingorhabdus halotolerans</name>
    <dbReference type="NCBI Taxonomy" id="2725558"/>
    <lineage>
        <taxon>Bacteria</taxon>
        <taxon>Pseudomonadati</taxon>
        <taxon>Pseudomonadota</taxon>
        <taxon>Alphaproteobacteria</taxon>
        <taxon>Sphingomonadales</taxon>
        <taxon>Sphingomonadaceae</taxon>
        <taxon>Parasphingorhabdus</taxon>
    </lineage>
</organism>
<feature type="transmembrane region" description="Helical" evidence="1">
    <location>
        <begin position="87"/>
        <end position="106"/>
    </location>
</feature>
<accession>A0A6H2DPB0</accession>
<name>A0A6H2DPB0_9SPHN</name>
<dbReference type="RefSeq" id="WP_168820881.1">
    <property type="nucleotide sequence ID" value="NZ_CP051217.1"/>
</dbReference>
<keyword evidence="3" id="KW-1185">Reference proteome</keyword>